<dbReference type="Proteomes" id="UP000681720">
    <property type="component" value="Unassembled WGS sequence"/>
</dbReference>
<reference evidence="2" key="1">
    <citation type="submission" date="2021-02" db="EMBL/GenBank/DDBJ databases">
        <authorList>
            <person name="Nowell W R."/>
        </authorList>
    </citation>
    <scope>NUCLEOTIDE SEQUENCE</scope>
</reference>
<evidence type="ECO:0000313" key="2">
    <source>
        <dbReference type="EMBL" id="CAF4642572.1"/>
    </source>
</evidence>
<name>A0A8S2ZI35_9BILA</name>
<sequence length="38" mass="4358">MLHTGTNTPETMPPATRLATALEKIDYNNNYHHVFNML</sequence>
<evidence type="ECO:0000313" key="3">
    <source>
        <dbReference type="Proteomes" id="UP000681720"/>
    </source>
</evidence>
<organism evidence="2 3">
    <name type="scientific">Rotaria magnacalcarata</name>
    <dbReference type="NCBI Taxonomy" id="392030"/>
    <lineage>
        <taxon>Eukaryota</taxon>
        <taxon>Metazoa</taxon>
        <taxon>Spiralia</taxon>
        <taxon>Gnathifera</taxon>
        <taxon>Rotifera</taxon>
        <taxon>Eurotatoria</taxon>
        <taxon>Bdelloidea</taxon>
        <taxon>Philodinida</taxon>
        <taxon>Philodinidae</taxon>
        <taxon>Rotaria</taxon>
    </lineage>
</organism>
<gene>
    <name evidence="1" type="ORF">BYL167_LOCUS34558</name>
    <name evidence="2" type="ORF">GIL414_LOCUS40694</name>
</gene>
<dbReference type="AlphaFoldDB" id="A0A8S2ZI35"/>
<proteinExistence type="predicted"/>
<comment type="caution">
    <text evidence="2">The sequence shown here is derived from an EMBL/GenBank/DDBJ whole genome shotgun (WGS) entry which is preliminary data.</text>
</comment>
<evidence type="ECO:0000313" key="1">
    <source>
        <dbReference type="EMBL" id="CAF4468861.1"/>
    </source>
</evidence>
<dbReference type="EMBL" id="CAJOBH010070336">
    <property type="protein sequence ID" value="CAF4468861.1"/>
    <property type="molecule type" value="Genomic_DNA"/>
</dbReference>
<protein>
    <submittedName>
        <fullName evidence="2">Uncharacterized protein</fullName>
    </submittedName>
</protein>
<dbReference type="Proteomes" id="UP000681967">
    <property type="component" value="Unassembled WGS sequence"/>
</dbReference>
<dbReference type="EMBL" id="CAJOBJ010113452">
    <property type="protein sequence ID" value="CAF4642572.1"/>
    <property type="molecule type" value="Genomic_DNA"/>
</dbReference>
<accession>A0A8S2ZI35</accession>
<feature type="non-terminal residue" evidence="2">
    <location>
        <position position="38"/>
    </location>
</feature>